<keyword evidence="4 5" id="KW-0472">Membrane</keyword>
<dbReference type="Proteomes" id="UP001165082">
    <property type="component" value="Unassembled WGS sequence"/>
</dbReference>
<reference evidence="6" key="1">
    <citation type="submission" date="2022-07" db="EMBL/GenBank/DDBJ databases">
        <title>Genome analysis of Parmales, a sister group of diatoms, reveals the evolutionary specialization of diatoms from phago-mixotrophs to photoautotrophs.</title>
        <authorList>
            <person name="Ban H."/>
            <person name="Sato S."/>
            <person name="Yoshikawa S."/>
            <person name="Kazumasa Y."/>
            <person name="Nakamura Y."/>
            <person name="Ichinomiya M."/>
            <person name="Saitoh K."/>
            <person name="Sato N."/>
            <person name="Blanc-Mathieu R."/>
            <person name="Endo H."/>
            <person name="Kuwata A."/>
            <person name="Ogata H."/>
        </authorList>
    </citation>
    <scope>NUCLEOTIDE SEQUENCE</scope>
</reference>
<dbReference type="PANTHER" id="PTHR11040:SF205">
    <property type="entry name" value="ZINC TRANSPORTER ZUPT"/>
    <property type="match status" value="1"/>
</dbReference>
<evidence type="ECO:0000256" key="2">
    <source>
        <dbReference type="ARBA" id="ARBA00022692"/>
    </source>
</evidence>
<evidence type="ECO:0008006" key="8">
    <source>
        <dbReference type="Google" id="ProtNLM"/>
    </source>
</evidence>
<gene>
    <name evidence="6" type="ORF">TrRE_jg3619</name>
</gene>
<feature type="transmembrane region" description="Helical" evidence="5">
    <location>
        <begin position="315"/>
        <end position="337"/>
    </location>
</feature>
<evidence type="ECO:0000313" key="7">
    <source>
        <dbReference type="Proteomes" id="UP001165082"/>
    </source>
</evidence>
<dbReference type="PANTHER" id="PTHR11040">
    <property type="entry name" value="ZINC/IRON TRANSPORTER"/>
    <property type="match status" value="1"/>
</dbReference>
<keyword evidence="3 5" id="KW-1133">Transmembrane helix</keyword>
<feature type="transmembrane region" description="Helical" evidence="5">
    <location>
        <begin position="6"/>
        <end position="26"/>
    </location>
</feature>
<comment type="caution">
    <text evidence="6">The sequence shown here is derived from an EMBL/GenBank/DDBJ whole genome shotgun (WGS) entry which is preliminary data.</text>
</comment>
<evidence type="ECO:0000256" key="3">
    <source>
        <dbReference type="ARBA" id="ARBA00022989"/>
    </source>
</evidence>
<dbReference type="GO" id="GO:0005385">
    <property type="term" value="F:zinc ion transmembrane transporter activity"/>
    <property type="evidence" value="ECO:0007669"/>
    <property type="project" value="TreeGrafter"/>
</dbReference>
<feature type="transmembrane region" description="Helical" evidence="5">
    <location>
        <begin position="286"/>
        <end position="309"/>
    </location>
</feature>
<feature type="transmembrane region" description="Helical" evidence="5">
    <location>
        <begin position="38"/>
        <end position="55"/>
    </location>
</feature>
<dbReference type="GO" id="GO:0016020">
    <property type="term" value="C:membrane"/>
    <property type="evidence" value="ECO:0007669"/>
    <property type="project" value="UniProtKB-SubCell"/>
</dbReference>
<organism evidence="6 7">
    <name type="scientific">Triparma retinervis</name>
    <dbReference type="NCBI Taxonomy" id="2557542"/>
    <lineage>
        <taxon>Eukaryota</taxon>
        <taxon>Sar</taxon>
        <taxon>Stramenopiles</taxon>
        <taxon>Ochrophyta</taxon>
        <taxon>Bolidophyceae</taxon>
        <taxon>Parmales</taxon>
        <taxon>Triparmaceae</taxon>
        <taxon>Triparma</taxon>
    </lineage>
</organism>
<evidence type="ECO:0000256" key="5">
    <source>
        <dbReference type="SAM" id="Phobius"/>
    </source>
</evidence>
<dbReference type="Pfam" id="PF02535">
    <property type="entry name" value="Zip"/>
    <property type="match status" value="1"/>
</dbReference>
<feature type="transmembrane region" description="Helical" evidence="5">
    <location>
        <begin position="75"/>
        <end position="96"/>
    </location>
</feature>
<accession>A0A9W7DTG1</accession>
<keyword evidence="2 5" id="KW-0812">Transmembrane</keyword>
<feature type="transmembrane region" description="Helical" evidence="5">
    <location>
        <begin position="349"/>
        <end position="369"/>
    </location>
</feature>
<proteinExistence type="predicted"/>
<comment type="subcellular location">
    <subcellularLocation>
        <location evidence="1">Membrane</location>
        <topology evidence="1">Multi-pass membrane protein</topology>
    </subcellularLocation>
</comment>
<dbReference type="AlphaFoldDB" id="A0A9W7DTG1"/>
<evidence type="ECO:0000256" key="1">
    <source>
        <dbReference type="ARBA" id="ARBA00004141"/>
    </source>
</evidence>
<name>A0A9W7DTG1_9STRA</name>
<keyword evidence="7" id="KW-1185">Reference proteome</keyword>
<evidence type="ECO:0000256" key="4">
    <source>
        <dbReference type="ARBA" id="ARBA00023136"/>
    </source>
</evidence>
<dbReference type="EMBL" id="BRXZ01000798">
    <property type="protein sequence ID" value="GMH54227.1"/>
    <property type="molecule type" value="Genomic_DNA"/>
</dbReference>
<dbReference type="OrthoDB" id="262547at2759"/>
<protein>
    <recommendedName>
        <fullName evidence="8">Zinc transporter</fullName>
    </recommendedName>
</protein>
<evidence type="ECO:0000313" key="6">
    <source>
        <dbReference type="EMBL" id="GMH54227.1"/>
    </source>
</evidence>
<dbReference type="InterPro" id="IPR003689">
    <property type="entry name" value="ZIP"/>
</dbReference>
<sequence length="370" mass="38993">MSPELTGFLLVLAAGLSTGVGSAFVFSNKLISLASRPFLAGSLGFSAGVMVYVSFAEILQKGVGSFESVSEQYGIIYATLSFFLGVVFMVACDKAVHTLEHASYQRGGEAKLVMEGGKDGCCEVKPAAVDEWVARANKDLEIESSNPDSETEAFFCGKSNSVGLRSRNSPTKGDRNNNDDDDDEEVAIEEASIQIAMGPKGKVLGGEAGSLSMNSTNDRALVRMGLATALSIAVHNFPEGLATYVATVDDPAVGLTLATAIAIHNVPEGLCVSIPIYYATGDRKKAFLWGLLSGVTEPIGALFGWAVLSNSMSEVAYGIMFSAVAGMMVIITMKELIPTAHRYDSKDEVVTNAFIAGMGVMALSLCLFVV</sequence>